<dbReference type="Gene3D" id="3.55.40.10">
    <property type="entry name" value="minor pseudopilin epsh domain"/>
    <property type="match status" value="1"/>
</dbReference>
<dbReference type="Proteomes" id="UP000824366">
    <property type="component" value="Chromosome"/>
</dbReference>
<dbReference type="PANTHER" id="PTHR30093:SF41">
    <property type="entry name" value="TYPE II SECRETION SYSTEM PROTEIN H"/>
    <property type="match status" value="1"/>
</dbReference>
<dbReference type="PANTHER" id="PTHR30093">
    <property type="entry name" value="GENERAL SECRETION PATHWAY PROTEIN G"/>
    <property type="match status" value="1"/>
</dbReference>
<evidence type="ECO:0000256" key="10">
    <source>
        <dbReference type="ARBA" id="ARBA00030775"/>
    </source>
</evidence>
<evidence type="ECO:0000256" key="2">
    <source>
        <dbReference type="ARBA" id="ARBA00021549"/>
    </source>
</evidence>
<dbReference type="InterPro" id="IPR022346">
    <property type="entry name" value="T2SS_GspH"/>
</dbReference>
<evidence type="ECO:0000256" key="6">
    <source>
        <dbReference type="ARBA" id="ARBA00022692"/>
    </source>
</evidence>
<gene>
    <name evidence="13" type="ORF">MIZ03_1805</name>
</gene>
<feature type="domain" description="General secretion pathway GspH" evidence="12">
    <location>
        <begin position="51"/>
        <end position="185"/>
    </location>
</feature>
<accession>A0ABM7ML85</accession>
<evidence type="ECO:0000256" key="4">
    <source>
        <dbReference type="ARBA" id="ARBA00022481"/>
    </source>
</evidence>
<dbReference type="NCBIfam" id="TIGR02532">
    <property type="entry name" value="IV_pilin_GFxxxE"/>
    <property type="match status" value="1"/>
</dbReference>
<name>A0ABM7ML85_9BURK</name>
<dbReference type="SUPFAM" id="SSF54523">
    <property type="entry name" value="Pili subunits"/>
    <property type="match status" value="1"/>
</dbReference>
<evidence type="ECO:0000313" key="14">
    <source>
        <dbReference type="Proteomes" id="UP000824366"/>
    </source>
</evidence>
<evidence type="ECO:0000256" key="8">
    <source>
        <dbReference type="ARBA" id="ARBA00023136"/>
    </source>
</evidence>
<evidence type="ECO:0000256" key="11">
    <source>
        <dbReference type="SAM" id="Phobius"/>
    </source>
</evidence>
<comment type="similarity">
    <text evidence="9">Belongs to the GSP H family.</text>
</comment>
<evidence type="ECO:0000256" key="1">
    <source>
        <dbReference type="ARBA" id="ARBA00004377"/>
    </source>
</evidence>
<reference evidence="13 14" key="1">
    <citation type="journal article" date="2021" name="Microbiol. Spectr.">
        <title>A Single Bacterium Capable of Oxidation and Reduction of Iron at Circumneutral pH.</title>
        <authorList>
            <person name="Kato S."/>
            <person name="Ohkuma M."/>
        </authorList>
    </citation>
    <scope>NUCLEOTIDE SEQUENCE [LARGE SCALE GENOMIC DNA]</scope>
    <source>
        <strain evidence="13 14">MIZ03</strain>
    </source>
</reference>
<dbReference type="Pfam" id="PF12019">
    <property type="entry name" value="GspH"/>
    <property type="match status" value="1"/>
</dbReference>
<dbReference type="PROSITE" id="PS00409">
    <property type="entry name" value="PROKAR_NTER_METHYL"/>
    <property type="match status" value="1"/>
</dbReference>
<comment type="subcellular location">
    <subcellularLocation>
        <location evidence="1">Cell inner membrane</location>
        <topology evidence="1">Single-pass membrane protein</topology>
    </subcellularLocation>
</comment>
<keyword evidence="3" id="KW-1003">Cell membrane</keyword>
<dbReference type="InterPro" id="IPR012902">
    <property type="entry name" value="N_methyl_site"/>
</dbReference>
<proteinExistence type="inferred from homology"/>
<evidence type="ECO:0000256" key="7">
    <source>
        <dbReference type="ARBA" id="ARBA00022989"/>
    </source>
</evidence>
<protein>
    <recommendedName>
        <fullName evidence="2">Type II secretion system protein H</fullName>
    </recommendedName>
    <alternativeName>
        <fullName evidence="10">General secretion pathway protein H</fullName>
    </alternativeName>
</protein>
<evidence type="ECO:0000256" key="9">
    <source>
        <dbReference type="ARBA" id="ARBA00025772"/>
    </source>
</evidence>
<keyword evidence="5" id="KW-0997">Cell inner membrane</keyword>
<keyword evidence="8 11" id="KW-0472">Membrane</keyword>
<keyword evidence="6 11" id="KW-0812">Transmembrane</keyword>
<sequence>MVCHIIQGMSKSRGFTLVELMVVVAIAAVLASLAVPSFKHLIQSSSISTSVNTFLGDLRFARSEALRRGGAVILCRSDSPEATSPVCGSGSGTGGIGWATGWIVFYDQDGNGDRSASSTDPVLRRQAALTSLDYVLQTTGGSSTKFEFTATGRIRNLSSGVVTMQFGGGKFKADVQRTVCVSIGGRGRVAGDGNASCT</sequence>
<dbReference type="EMBL" id="AP024238">
    <property type="protein sequence ID" value="BCO26919.1"/>
    <property type="molecule type" value="Genomic_DNA"/>
</dbReference>
<dbReference type="Pfam" id="PF07963">
    <property type="entry name" value="N_methyl"/>
    <property type="match status" value="1"/>
</dbReference>
<keyword evidence="14" id="KW-1185">Reference proteome</keyword>
<evidence type="ECO:0000259" key="12">
    <source>
        <dbReference type="Pfam" id="PF12019"/>
    </source>
</evidence>
<evidence type="ECO:0000256" key="3">
    <source>
        <dbReference type="ARBA" id="ARBA00022475"/>
    </source>
</evidence>
<evidence type="ECO:0000313" key="13">
    <source>
        <dbReference type="EMBL" id="BCO26919.1"/>
    </source>
</evidence>
<keyword evidence="7 11" id="KW-1133">Transmembrane helix</keyword>
<keyword evidence="4" id="KW-0488">Methylation</keyword>
<dbReference type="InterPro" id="IPR045584">
    <property type="entry name" value="Pilin-like"/>
</dbReference>
<feature type="transmembrane region" description="Helical" evidence="11">
    <location>
        <begin position="17"/>
        <end position="38"/>
    </location>
</feature>
<evidence type="ECO:0000256" key="5">
    <source>
        <dbReference type="ARBA" id="ARBA00022519"/>
    </source>
</evidence>
<organism evidence="13 14">
    <name type="scientific">Rhodoferax lithotrophicus</name>
    <dbReference type="NCBI Taxonomy" id="2798804"/>
    <lineage>
        <taxon>Bacteria</taxon>
        <taxon>Pseudomonadati</taxon>
        <taxon>Pseudomonadota</taxon>
        <taxon>Betaproteobacteria</taxon>
        <taxon>Burkholderiales</taxon>
        <taxon>Comamonadaceae</taxon>
        <taxon>Rhodoferax</taxon>
    </lineage>
</organism>